<dbReference type="SUPFAM" id="SSF46785">
    <property type="entry name" value="Winged helix' DNA-binding domain"/>
    <property type="match status" value="1"/>
</dbReference>
<feature type="domain" description="Transcription regulator PadR N-terminal" evidence="1">
    <location>
        <begin position="19"/>
        <end position="92"/>
    </location>
</feature>
<proteinExistence type="predicted"/>
<dbReference type="InterPro" id="IPR052509">
    <property type="entry name" value="Metal_resp_DNA-bind_regulator"/>
</dbReference>
<keyword evidence="3" id="KW-1185">Reference proteome</keyword>
<name>X0PEP3_9LACO</name>
<dbReference type="Proteomes" id="UP000051236">
    <property type="component" value="Unassembled WGS sequence"/>
</dbReference>
<dbReference type="InterPro" id="IPR036388">
    <property type="entry name" value="WH-like_DNA-bd_sf"/>
</dbReference>
<dbReference type="PANTHER" id="PTHR33169">
    <property type="entry name" value="PADR-FAMILY TRANSCRIPTIONAL REGULATOR"/>
    <property type="match status" value="1"/>
</dbReference>
<evidence type="ECO:0000313" key="3">
    <source>
        <dbReference type="Proteomes" id="UP000051236"/>
    </source>
</evidence>
<dbReference type="AlphaFoldDB" id="X0PEP3"/>
<dbReference type="Gene3D" id="1.10.10.10">
    <property type="entry name" value="Winged helix-like DNA-binding domain superfamily/Winged helix DNA-binding domain"/>
    <property type="match status" value="1"/>
</dbReference>
<dbReference type="eggNOG" id="COG1695">
    <property type="taxonomic scope" value="Bacteria"/>
</dbReference>
<dbReference type="InterPro" id="IPR005149">
    <property type="entry name" value="Tscrpt_reg_PadR_N"/>
</dbReference>
<evidence type="ECO:0000259" key="1">
    <source>
        <dbReference type="Pfam" id="PF03551"/>
    </source>
</evidence>
<evidence type="ECO:0000313" key="2">
    <source>
        <dbReference type="EMBL" id="KRM36243.1"/>
    </source>
</evidence>
<dbReference type="PATRIC" id="fig|1423734.3.peg.3046"/>
<gene>
    <name evidence="2" type="ORF">FC83_GL002994</name>
</gene>
<comment type="caution">
    <text evidence="2">The sequence shown here is derived from an EMBL/GenBank/DDBJ whole genome shotgun (WGS) entry which is preliminary data.</text>
</comment>
<dbReference type="STRING" id="1423734.FC83_GL002994"/>
<protein>
    <recommendedName>
        <fullName evidence="1">Transcription regulator PadR N-terminal domain-containing protein</fullName>
    </recommendedName>
</protein>
<organism evidence="2 3">
    <name type="scientific">Agrilactobacillus composti DSM 18527 = JCM 14202</name>
    <dbReference type="NCBI Taxonomy" id="1423734"/>
    <lineage>
        <taxon>Bacteria</taxon>
        <taxon>Bacillati</taxon>
        <taxon>Bacillota</taxon>
        <taxon>Bacilli</taxon>
        <taxon>Lactobacillales</taxon>
        <taxon>Lactobacillaceae</taxon>
        <taxon>Agrilactobacillus</taxon>
    </lineage>
</organism>
<sequence length="116" mass="13246">MMMKNYRQQLKKGIMATVILKIIASKTTYGYEIIKALRQYQTLVTKEGSLYPILYRLEDEGLITSDWVLSDNSKKPRKFYTITASGRTELKQVSAEWQLFASEVSAVLQDGSEQNG</sequence>
<dbReference type="InterPro" id="IPR036390">
    <property type="entry name" value="WH_DNA-bd_sf"/>
</dbReference>
<accession>X0PEP3</accession>
<dbReference type="PANTHER" id="PTHR33169:SF14">
    <property type="entry name" value="TRANSCRIPTIONAL REGULATOR RV3488"/>
    <property type="match status" value="1"/>
</dbReference>
<dbReference type="EMBL" id="AZGA01000005">
    <property type="protein sequence ID" value="KRM36243.1"/>
    <property type="molecule type" value="Genomic_DNA"/>
</dbReference>
<reference evidence="2 3" key="1">
    <citation type="journal article" date="2015" name="Genome Announc.">
        <title>Expanding the biotechnology potential of lactobacilli through comparative genomics of 213 strains and associated genera.</title>
        <authorList>
            <person name="Sun Z."/>
            <person name="Harris H.M."/>
            <person name="McCann A."/>
            <person name="Guo C."/>
            <person name="Argimon S."/>
            <person name="Zhang W."/>
            <person name="Yang X."/>
            <person name="Jeffery I.B."/>
            <person name="Cooney J.C."/>
            <person name="Kagawa T.F."/>
            <person name="Liu W."/>
            <person name="Song Y."/>
            <person name="Salvetti E."/>
            <person name="Wrobel A."/>
            <person name="Rasinkangas P."/>
            <person name="Parkhill J."/>
            <person name="Rea M.C."/>
            <person name="O'Sullivan O."/>
            <person name="Ritari J."/>
            <person name="Douillard F.P."/>
            <person name="Paul Ross R."/>
            <person name="Yang R."/>
            <person name="Briner A.E."/>
            <person name="Felis G.E."/>
            <person name="de Vos W.M."/>
            <person name="Barrangou R."/>
            <person name="Klaenhammer T.R."/>
            <person name="Caufield P.W."/>
            <person name="Cui Y."/>
            <person name="Zhang H."/>
            <person name="O'Toole P.W."/>
        </authorList>
    </citation>
    <scope>NUCLEOTIDE SEQUENCE [LARGE SCALE GENOMIC DNA]</scope>
    <source>
        <strain evidence="2 3">DSM 18527</strain>
    </source>
</reference>
<dbReference type="Pfam" id="PF03551">
    <property type="entry name" value="PadR"/>
    <property type="match status" value="1"/>
</dbReference>